<evidence type="ECO:0000313" key="4">
    <source>
        <dbReference type="Proteomes" id="UP000732399"/>
    </source>
</evidence>
<sequence>MEQIGKRVFDDAEATREGPRGRDSLFLMARLRVDGIDEEMSVRVRNLSPGGLMAELPLPIAPESAVKVEVRGIGWVKGRVAWQTEGRAGIAFDREIDPQRARKPIGTPPAAPFGGAKPR</sequence>
<feature type="domain" description="PilZ" evidence="2">
    <location>
        <begin position="16"/>
        <end position="100"/>
    </location>
</feature>
<accession>A0ABX1CH11</accession>
<feature type="region of interest" description="Disordered" evidence="1">
    <location>
        <begin position="97"/>
        <end position="119"/>
    </location>
</feature>
<keyword evidence="4" id="KW-1185">Reference proteome</keyword>
<proteinExistence type="predicted"/>
<gene>
    <name evidence="3" type="ORF">HBH26_01580</name>
</gene>
<organism evidence="3 4">
    <name type="scientific">Sphingomonas corticis</name>
    <dbReference type="NCBI Taxonomy" id="2722791"/>
    <lineage>
        <taxon>Bacteria</taxon>
        <taxon>Pseudomonadati</taxon>
        <taxon>Pseudomonadota</taxon>
        <taxon>Alphaproteobacteria</taxon>
        <taxon>Sphingomonadales</taxon>
        <taxon>Sphingomonadaceae</taxon>
        <taxon>Sphingomonas</taxon>
    </lineage>
</organism>
<name>A0ABX1CH11_9SPHN</name>
<feature type="region of interest" description="Disordered" evidence="1">
    <location>
        <begin position="1"/>
        <end position="20"/>
    </location>
</feature>
<comment type="caution">
    <text evidence="3">The sequence shown here is derived from an EMBL/GenBank/DDBJ whole genome shotgun (WGS) entry which is preliminary data.</text>
</comment>
<dbReference type="SUPFAM" id="SSF141371">
    <property type="entry name" value="PilZ domain-like"/>
    <property type="match status" value="1"/>
</dbReference>
<evidence type="ECO:0000256" key="1">
    <source>
        <dbReference type="SAM" id="MobiDB-lite"/>
    </source>
</evidence>
<dbReference type="EMBL" id="JAAVJH010000001">
    <property type="protein sequence ID" value="NJR77301.1"/>
    <property type="molecule type" value="Genomic_DNA"/>
</dbReference>
<dbReference type="Proteomes" id="UP000732399">
    <property type="component" value="Unassembled WGS sequence"/>
</dbReference>
<reference evidence="3 4" key="1">
    <citation type="submission" date="2020-03" db="EMBL/GenBank/DDBJ databases">
        <authorList>
            <person name="Wang L."/>
            <person name="He N."/>
            <person name="Li Y."/>
            <person name="Fang Y."/>
            <person name="Zhang F."/>
        </authorList>
    </citation>
    <scope>NUCLEOTIDE SEQUENCE [LARGE SCALE GENOMIC DNA]</scope>
    <source>
        <strain evidence="3 4">36D10-4-7</strain>
    </source>
</reference>
<dbReference type="Pfam" id="PF07238">
    <property type="entry name" value="PilZ"/>
    <property type="match status" value="1"/>
</dbReference>
<evidence type="ECO:0000259" key="2">
    <source>
        <dbReference type="Pfam" id="PF07238"/>
    </source>
</evidence>
<evidence type="ECO:0000313" key="3">
    <source>
        <dbReference type="EMBL" id="NJR77301.1"/>
    </source>
</evidence>
<dbReference type="InterPro" id="IPR009875">
    <property type="entry name" value="PilZ_domain"/>
</dbReference>
<protein>
    <submittedName>
        <fullName evidence="3">PilZ domain-containing protein</fullName>
    </submittedName>
</protein>